<comment type="caution">
    <text evidence="1">The sequence shown here is derived from an EMBL/GenBank/DDBJ whole genome shotgun (WGS) entry which is preliminary data.</text>
</comment>
<evidence type="ECO:0000313" key="2">
    <source>
        <dbReference type="Proteomes" id="UP000196331"/>
    </source>
</evidence>
<gene>
    <name evidence="1" type="ORF">CZ787_13945</name>
</gene>
<reference evidence="1 2" key="1">
    <citation type="submission" date="2017-02" db="EMBL/GenBank/DDBJ databases">
        <authorList>
            <person name="Dridi B."/>
        </authorList>
    </citation>
    <scope>NUCLEOTIDE SEQUENCE [LARGE SCALE GENOMIC DNA]</scope>
    <source>
        <strain evidence="1 2">JB380</strain>
    </source>
</reference>
<evidence type="ECO:0000313" key="1">
    <source>
        <dbReference type="EMBL" id="SJN14199.1"/>
    </source>
</evidence>
<dbReference type="Proteomes" id="UP000196331">
    <property type="component" value="Unassembled WGS sequence"/>
</dbReference>
<protein>
    <submittedName>
        <fullName evidence="1">Uncharacterized protein</fullName>
    </submittedName>
</protein>
<sequence>MGVGKICVSIAVTSDYEGLKMVQSSHLSSSERRIKKTV</sequence>
<dbReference type="AlphaFoldDB" id="A0A1R4I392"/>
<proteinExistence type="predicted"/>
<organism evidence="1 2">
    <name type="scientific">Halomonas citrativorans</name>
    <dbReference type="NCBI Taxonomy" id="2742612"/>
    <lineage>
        <taxon>Bacteria</taxon>
        <taxon>Pseudomonadati</taxon>
        <taxon>Pseudomonadota</taxon>
        <taxon>Gammaproteobacteria</taxon>
        <taxon>Oceanospirillales</taxon>
        <taxon>Halomonadaceae</taxon>
        <taxon>Halomonas</taxon>
    </lineage>
</organism>
<accession>A0A1R4I392</accession>
<name>A0A1R4I392_9GAMM</name>
<dbReference type="EMBL" id="FUKM01000053">
    <property type="protein sequence ID" value="SJN14199.1"/>
    <property type="molecule type" value="Genomic_DNA"/>
</dbReference>